<feature type="compositionally biased region" description="Low complexity" evidence="17">
    <location>
        <begin position="73"/>
        <end position="99"/>
    </location>
</feature>
<feature type="compositionally biased region" description="Low complexity" evidence="17">
    <location>
        <begin position="579"/>
        <end position="618"/>
    </location>
</feature>
<dbReference type="FunFam" id="3.30.60.20:FF:000014">
    <property type="entry name" value="Protein kinase C"/>
    <property type="match status" value="1"/>
</dbReference>
<dbReference type="InterPro" id="IPR000719">
    <property type="entry name" value="Prot_kinase_dom"/>
</dbReference>
<dbReference type="SUPFAM" id="SSF56112">
    <property type="entry name" value="Protein kinase-like (PK-like)"/>
    <property type="match status" value="1"/>
</dbReference>
<proteinExistence type="inferred from homology"/>
<evidence type="ECO:0000256" key="14">
    <source>
        <dbReference type="ARBA" id="ARBA00047470"/>
    </source>
</evidence>
<comment type="catalytic activity">
    <reaction evidence="13">
        <text>L-threonyl-[protein] + ATP = O-phospho-L-threonyl-[protein] + ADP + H(+)</text>
        <dbReference type="Rhea" id="RHEA:46608"/>
        <dbReference type="Rhea" id="RHEA-COMP:11060"/>
        <dbReference type="Rhea" id="RHEA-COMP:11605"/>
        <dbReference type="ChEBI" id="CHEBI:15378"/>
        <dbReference type="ChEBI" id="CHEBI:30013"/>
        <dbReference type="ChEBI" id="CHEBI:30616"/>
        <dbReference type="ChEBI" id="CHEBI:61977"/>
        <dbReference type="ChEBI" id="CHEBI:456216"/>
        <dbReference type="EC" id="2.7.11.13"/>
    </reaction>
</comment>
<keyword evidence="12 16" id="KW-0067">ATP-binding</keyword>
<feature type="region of interest" description="Disordered" evidence="17">
    <location>
        <begin position="560"/>
        <end position="709"/>
    </location>
</feature>
<dbReference type="Proteomes" id="UP001206595">
    <property type="component" value="Unassembled WGS sequence"/>
</dbReference>
<evidence type="ECO:0000256" key="9">
    <source>
        <dbReference type="ARBA" id="ARBA00022771"/>
    </source>
</evidence>
<dbReference type="FunFam" id="1.10.510.10:FF:000101">
    <property type="entry name" value="Protein kinase C"/>
    <property type="match status" value="1"/>
</dbReference>
<dbReference type="PANTHER" id="PTHR24351">
    <property type="entry name" value="RIBOSOMAL PROTEIN S6 KINASE"/>
    <property type="match status" value="1"/>
</dbReference>
<feature type="region of interest" description="Disordered" evidence="17">
    <location>
        <begin position="343"/>
        <end position="367"/>
    </location>
</feature>
<comment type="catalytic activity">
    <reaction evidence="14">
        <text>L-seryl-[protein] + ATP = O-phospho-L-seryl-[protein] + ADP + H(+)</text>
        <dbReference type="Rhea" id="RHEA:17989"/>
        <dbReference type="Rhea" id="RHEA-COMP:9863"/>
        <dbReference type="Rhea" id="RHEA-COMP:11604"/>
        <dbReference type="ChEBI" id="CHEBI:15378"/>
        <dbReference type="ChEBI" id="CHEBI:29999"/>
        <dbReference type="ChEBI" id="CHEBI:30616"/>
        <dbReference type="ChEBI" id="CHEBI:83421"/>
        <dbReference type="ChEBI" id="CHEBI:456216"/>
        <dbReference type="EC" id="2.7.11.13"/>
    </reaction>
</comment>
<dbReference type="SUPFAM" id="SSF49562">
    <property type="entry name" value="C2 domain (Calcium/lipid-binding domain, CaLB)"/>
    <property type="match status" value="1"/>
</dbReference>
<dbReference type="PROSITE" id="PS51285">
    <property type="entry name" value="AGC_KINASE_CTER"/>
    <property type="match status" value="1"/>
</dbReference>
<feature type="domain" description="Phorbol-ester/DAG-type" evidence="19">
    <location>
        <begin position="492"/>
        <end position="542"/>
    </location>
</feature>
<dbReference type="InterPro" id="IPR017892">
    <property type="entry name" value="Pkinase_C"/>
</dbReference>
<dbReference type="Pfam" id="PF00130">
    <property type="entry name" value="C1_1"/>
    <property type="match status" value="2"/>
</dbReference>
<dbReference type="SMART" id="SM00133">
    <property type="entry name" value="S_TK_X"/>
    <property type="match status" value="1"/>
</dbReference>
<keyword evidence="9" id="KW-0863">Zinc-finger</keyword>
<evidence type="ECO:0000256" key="6">
    <source>
        <dbReference type="ARBA" id="ARBA00022723"/>
    </source>
</evidence>
<dbReference type="SUPFAM" id="SSF46585">
    <property type="entry name" value="HR1 repeat"/>
    <property type="match status" value="1"/>
</dbReference>
<keyword evidence="3" id="KW-0723">Serine/threonine-protein kinase</keyword>
<keyword evidence="23" id="KW-1185">Reference proteome</keyword>
<evidence type="ECO:0000256" key="12">
    <source>
        <dbReference type="ARBA" id="ARBA00022840"/>
    </source>
</evidence>
<evidence type="ECO:0000256" key="4">
    <source>
        <dbReference type="ARBA" id="ARBA00022553"/>
    </source>
</evidence>
<evidence type="ECO:0000256" key="11">
    <source>
        <dbReference type="ARBA" id="ARBA00022833"/>
    </source>
</evidence>
<dbReference type="GO" id="GO:0007165">
    <property type="term" value="P:signal transduction"/>
    <property type="evidence" value="ECO:0007669"/>
    <property type="project" value="InterPro"/>
</dbReference>
<dbReference type="AlphaFoldDB" id="A0AAD5EI15"/>
<protein>
    <recommendedName>
        <fullName evidence="2">protein kinase C</fullName>
        <ecNumber evidence="2">2.7.11.13</ecNumber>
    </recommendedName>
</protein>
<accession>A0AAD5EI15</accession>
<keyword evidence="8 16" id="KW-0547">Nucleotide-binding</keyword>
<dbReference type="PROSITE" id="PS50011">
    <property type="entry name" value="PROTEIN_KINASE_DOM"/>
    <property type="match status" value="1"/>
</dbReference>
<dbReference type="Gene3D" id="3.30.60.20">
    <property type="match status" value="2"/>
</dbReference>
<dbReference type="InterPro" id="IPR046349">
    <property type="entry name" value="C1-like_sf"/>
</dbReference>
<feature type="domain" description="AGC-kinase C-terminal" evidence="20">
    <location>
        <begin position="1005"/>
        <end position="1075"/>
    </location>
</feature>
<name>A0AAD5EI15_UMBRA</name>
<evidence type="ECO:0000313" key="22">
    <source>
        <dbReference type="EMBL" id="KAI8583807.1"/>
    </source>
</evidence>
<evidence type="ECO:0000256" key="17">
    <source>
        <dbReference type="SAM" id="MobiDB-lite"/>
    </source>
</evidence>
<dbReference type="Gene3D" id="3.30.200.20">
    <property type="entry name" value="Phosphorylase Kinase, domain 1"/>
    <property type="match status" value="1"/>
</dbReference>
<dbReference type="RefSeq" id="XP_051448811.1">
    <property type="nucleotide sequence ID" value="XM_051585485.1"/>
</dbReference>
<feature type="compositionally biased region" description="Polar residues" evidence="17">
    <location>
        <begin position="625"/>
        <end position="635"/>
    </location>
</feature>
<keyword evidence="4" id="KW-0597">Phosphoprotein</keyword>
<keyword evidence="15" id="KW-0175">Coiled coil</keyword>
<dbReference type="Gene3D" id="1.10.287.160">
    <property type="entry name" value="HR1 repeat"/>
    <property type="match status" value="1"/>
</dbReference>
<dbReference type="FunFam" id="3.30.200.20:FF:000103">
    <property type="entry name" value="Protein kinase C"/>
    <property type="match status" value="1"/>
</dbReference>
<feature type="domain" description="Protein kinase" evidence="18">
    <location>
        <begin position="745"/>
        <end position="1004"/>
    </location>
</feature>
<dbReference type="Gene3D" id="2.60.40.150">
    <property type="entry name" value="C2 domain"/>
    <property type="match status" value="1"/>
</dbReference>
<dbReference type="InterPro" id="IPR035892">
    <property type="entry name" value="C2_domain_sf"/>
</dbReference>
<dbReference type="PROSITE" id="PS00107">
    <property type="entry name" value="PROTEIN_KINASE_ATP"/>
    <property type="match status" value="1"/>
</dbReference>
<dbReference type="GeneID" id="75910833"/>
<dbReference type="InterPro" id="IPR017441">
    <property type="entry name" value="Protein_kinase_ATP_BS"/>
</dbReference>
<reference evidence="22" key="2">
    <citation type="journal article" date="2022" name="Proc. Natl. Acad. Sci. U.S.A.">
        <title>Diploid-dominant life cycles characterize the early evolution of Fungi.</title>
        <authorList>
            <person name="Amses K.R."/>
            <person name="Simmons D.R."/>
            <person name="Longcore J.E."/>
            <person name="Mondo S.J."/>
            <person name="Seto K."/>
            <person name="Jeronimo G.H."/>
            <person name="Bonds A.E."/>
            <person name="Quandt C.A."/>
            <person name="Davis W.J."/>
            <person name="Chang Y."/>
            <person name="Federici B.A."/>
            <person name="Kuo A."/>
            <person name="LaButti K."/>
            <person name="Pangilinan J."/>
            <person name="Andreopoulos W."/>
            <person name="Tritt A."/>
            <person name="Riley R."/>
            <person name="Hundley H."/>
            <person name="Johnson J."/>
            <person name="Lipzen A."/>
            <person name="Barry K."/>
            <person name="Lang B.F."/>
            <person name="Cuomo C.A."/>
            <person name="Buchler N.E."/>
            <person name="Grigoriev I.V."/>
            <person name="Spatafora J.W."/>
            <person name="Stajich J.E."/>
            <person name="James T.Y."/>
        </authorList>
    </citation>
    <scope>NUCLEOTIDE SEQUENCE</scope>
    <source>
        <strain evidence="22">AG</strain>
    </source>
</reference>
<comment type="caution">
    <text evidence="22">The sequence shown here is derived from an EMBL/GenBank/DDBJ whole genome shotgun (WGS) entry which is preliminary data.</text>
</comment>
<dbReference type="InterPro" id="IPR036274">
    <property type="entry name" value="HR1_rpt_sf"/>
</dbReference>
<evidence type="ECO:0000256" key="8">
    <source>
        <dbReference type="ARBA" id="ARBA00022741"/>
    </source>
</evidence>
<evidence type="ECO:0000256" key="2">
    <source>
        <dbReference type="ARBA" id="ARBA00012429"/>
    </source>
</evidence>
<dbReference type="SMART" id="SM00109">
    <property type="entry name" value="C1"/>
    <property type="match status" value="2"/>
</dbReference>
<feature type="region of interest" description="Disordered" evidence="17">
    <location>
        <begin position="63"/>
        <end position="106"/>
    </location>
</feature>
<evidence type="ECO:0000256" key="1">
    <source>
        <dbReference type="ARBA" id="ARBA00005490"/>
    </source>
</evidence>
<evidence type="ECO:0000259" key="20">
    <source>
        <dbReference type="PROSITE" id="PS51285"/>
    </source>
</evidence>
<dbReference type="InterPro" id="IPR000008">
    <property type="entry name" value="C2_dom"/>
</dbReference>
<evidence type="ECO:0000256" key="10">
    <source>
        <dbReference type="ARBA" id="ARBA00022777"/>
    </source>
</evidence>
<dbReference type="CDD" id="cd20823">
    <property type="entry name" value="C1_ScPKC1-like_rpt2"/>
    <property type="match status" value="1"/>
</dbReference>
<dbReference type="Pfam" id="PF02185">
    <property type="entry name" value="HR1"/>
    <property type="match status" value="1"/>
</dbReference>
<keyword evidence="7" id="KW-0677">Repeat</keyword>
<dbReference type="FunFam" id="3.30.60.20:FF:000034">
    <property type="entry name" value="Protein kinase C"/>
    <property type="match status" value="1"/>
</dbReference>
<evidence type="ECO:0000256" key="16">
    <source>
        <dbReference type="PROSITE-ProRule" id="PRU10141"/>
    </source>
</evidence>
<dbReference type="EMBL" id="MU620894">
    <property type="protein sequence ID" value="KAI8583807.1"/>
    <property type="molecule type" value="Genomic_DNA"/>
</dbReference>
<feature type="binding site" evidence="16">
    <location>
        <position position="774"/>
    </location>
    <ligand>
        <name>ATP</name>
        <dbReference type="ChEBI" id="CHEBI:30616"/>
    </ligand>
</feature>
<dbReference type="PROSITE" id="PS51860">
    <property type="entry name" value="REM_1"/>
    <property type="match status" value="1"/>
</dbReference>
<feature type="compositionally biased region" description="Low complexity" evidence="17">
    <location>
        <begin position="651"/>
        <end position="678"/>
    </location>
</feature>
<evidence type="ECO:0000256" key="13">
    <source>
        <dbReference type="ARBA" id="ARBA00047272"/>
    </source>
</evidence>
<dbReference type="InterPro" id="IPR011009">
    <property type="entry name" value="Kinase-like_dom_sf"/>
</dbReference>
<dbReference type="GO" id="GO:0008270">
    <property type="term" value="F:zinc ion binding"/>
    <property type="evidence" value="ECO:0007669"/>
    <property type="project" value="UniProtKB-KW"/>
</dbReference>
<dbReference type="PROSITE" id="PS00479">
    <property type="entry name" value="ZF_DAG_PE_1"/>
    <property type="match status" value="2"/>
</dbReference>
<sequence>MADMQSKIRELELKINQNKMYRDKAMQMRRIIQDRNAQMQCDTEIKEYQKYIDYFSEEIRKLRQKPSRSSTQSSDSGVEAAAAASASSRNPSSSPMVASAGVSTNAGVAKVEPEKRKYSNLDLLKADTPFNKAKVSLKLHELEYKLDVEKKVLAGIKNMAWAVEKDPSSTDRRRRAEVQGELYESNEKLNLLNKAVRKYKNLYIGESDDDDDELETVPALRGVPGMRKPLTGKLQLQILEVRELAHAPTRTFSMPETIAVVKIDGNVVFRTRPSRSDKWADQCEVNVSKASDVEISIYDQSGDRSMPVGILWLKISDIVDGLRRQKIMQDNGQGWVPAEIAQQHDSAGSQSPNAQANRQPTYREQGIGGANDKGIEAWFDVEPVGHIALRINFVRDTTGDRRPLDKLGRAGAVRQRKEEVHEMNGHQFVEKSFFNIMRCALCGEFMVNSGYQCEDCDYSCHRKCYTKVVTKCISRLDSETDPDEDKLNHRIPHRFEPITNIGANWCCHCGYMLPLGSKGSKKCHECGITCHTKCAHLVPDFCGMSMEMANQMLAEIKAAKRRTTEGTGTPKLTKAERPTSGGSSTSLGDSLHGNMSQLSLQSGHQQQPQYQQPYPQGSMHMPASMSPQAPQSHGSPQMRPPGQYNMPPDYGRPYMPQQQQMGPPPMQQRIPSPSQPQSYAPIPNTAMMPRPYQPGPSPQMSQQLQQKPYPVAPRVSSIPQQQPPVPPKQGVSPLQVGRKVGLDDFNFLAVLGKGNFGKVMLAEEKYTSELYAIKVLKKRFIIDNDEVESTRSEKRVFQAANRERHPFLIGLHSCFQTETRIYFVMDYISGGDLMLHIQREQFSERRAKFYACEVLLALEYFHKQGIIYRDLKLDNILLGLDGHIRIADYGLCKENMWYGQTTGTFCGTPEFMAPEILLEQKYGRAVDWWAFGVLIYEMLLGQSPFRGEDEDEIFDAILEDEILYPINMSRDSVSICQKLLIRDPQTRLGSSQMDAQDIKQHAFFRGVNWDDMLAKRVPPPFYPSINGRADTSNFDEEFTREIPQITPVNSTLTRPEQQEFGNFSYIADWVIQGKR</sequence>
<dbReference type="InterPro" id="IPR008271">
    <property type="entry name" value="Ser/Thr_kinase_AS"/>
</dbReference>
<evidence type="ECO:0000259" key="18">
    <source>
        <dbReference type="PROSITE" id="PS50011"/>
    </source>
</evidence>
<dbReference type="EC" id="2.7.11.13" evidence="2"/>
<dbReference type="InterPro" id="IPR000961">
    <property type="entry name" value="AGC-kinase_C"/>
</dbReference>
<dbReference type="SMART" id="SM00239">
    <property type="entry name" value="C2"/>
    <property type="match status" value="1"/>
</dbReference>
<organism evidence="22 23">
    <name type="scientific">Umbelopsis ramanniana AG</name>
    <dbReference type="NCBI Taxonomy" id="1314678"/>
    <lineage>
        <taxon>Eukaryota</taxon>
        <taxon>Fungi</taxon>
        <taxon>Fungi incertae sedis</taxon>
        <taxon>Mucoromycota</taxon>
        <taxon>Mucoromycotina</taxon>
        <taxon>Umbelopsidomycetes</taxon>
        <taxon>Umbelopsidales</taxon>
        <taxon>Umbelopsidaceae</taxon>
        <taxon>Umbelopsis</taxon>
    </lineage>
</organism>
<evidence type="ECO:0000256" key="15">
    <source>
        <dbReference type="PROSITE-ProRule" id="PRU01207"/>
    </source>
</evidence>
<dbReference type="SMART" id="SM00742">
    <property type="entry name" value="Hr1"/>
    <property type="match status" value="2"/>
</dbReference>
<evidence type="ECO:0000313" key="23">
    <source>
        <dbReference type="Proteomes" id="UP001206595"/>
    </source>
</evidence>
<keyword evidence="11" id="KW-0862">Zinc</keyword>
<dbReference type="PROSITE" id="PS50081">
    <property type="entry name" value="ZF_DAG_PE_2"/>
    <property type="match status" value="2"/>
</dbReference>
<dbReference type="Pfam" id="PF00433">
    <property type="entry name" value="Pkinase_C"/>
    <property type="match status" value="1"/>
</dbReference>
<keyword evidence="6" id="KW-0479">Metal-binding</keyword>
<feature type="compositionally biased region" description="Polar residues" evidence="17">
    <location>
        <begin position="343"/>
        <end position="362"/>
    </location>
</feature>
<evidence type="ECO:0000256" key="7">
    <source>
        <dbReference type="ARBA" id="ARBA00022737"/>
    </source>
</evidence>
<keyword evidence="5" id="KW-0808">Transferase</keyword>
<dbReference type="InterPro" id="IPR011072">
    <property type="entry name" value="HR1_rho-bd"/>
</dbReference>
<comment type="similarity">
    <text evidence="1">Belongs to the protein kinase superfamily. AGC Ser/Thr protein kinase family. PKC subfamily.</text>
</comment>
<dbReference type="PROSITE" id="PS00108">
    <property type="entry name" value="PROTEIN_KINASE_ST"/>
    <property type="match status" value="1"/>
</dbReference>
<evidence type="ECO:0000256" key="3">
    <source>
        <dbReference type="ARBA" id="ARBA00022527"/>
    </source>
</evidence>
<dbReference type="GO" id="GO:0004697">
    <property type="term" value="F:diacylglycerol-dependent serine/threonine kinase activity"/>
    <property type="evidence" value="ECO:0007669"/>
    <property type="project" value="UniProtKB-EC"/>
</dbReference>
<dbReference type="SMART" id="SM00220">
    <property type="entry name" value="S_TKc"/>
    <property type="match status" value="1"/>
</dbReference>
<keyword evidence="10" id="KW-0418">Kinase</keyword>
<dbReference type="CDD" id="cd05570">
    <property type="entry name" value="STKc_PKC"/>
    <property type="match status" value="1"/>
</dbReference>
<dbReference type="Gene3D" id="1.10.510.10">
    <property type="entry name" value="Transferase(Phosphotransferase) domain 1"/>
    <property type="match status" value="1"/>
</dbReference>
<feature type="domain" description="Phorbol-ester/DAG-type" evidence="19">
    <location>
        <begin position="425"/>
        <end position="472"/>
    </location>
</feature>
<evidence type="ECO:0000259" key="19">
    <source>
        <dbReference type="PROSITE" id="PS50081"/>
    </source>
</evidence>
<reference evidence="22" key="1">
    <citation type="submission" date="2021-06" db="EMBL/GenBank/DDBJ databases">
        <authorList>
            <consortium name="DOE Joint Genome Institute"/>
            <person name="Mondo S.J."/>
            <person name="Amses K.R."/>
            <person name="Simmons D.R."/>
            <person name="Longcore J.E."/>
            <person name="Seto K."/>
            <person name="Alves G.H."/>
            <person name="Bonds A.E."/>
            <person name="Quandt C.A."/>
            <person name="Davis W.J."/>
            <person name="Chang Y."/>
            <person name="Letcher P.M."/>
            <person name="Powell M.J."/>
            <person name="Kuo A."/>
            <person name="Labutti K."/>
            <person name="Pangilinan J."/>
            <person name="Andreopoulos W."/>
            <person name="Tritt A."/>
            <person name="Riley R."/>
            <person name="Hundley H."/>
            <person name="Johnson J."/>
            <person name="Lipzen A."/>
            <person name="Barry K."/>
            <person name="Berbee M.L."/>
            <person name="Buchler N.E."/>
            <person name="Grigoriev I.V."/>
            <person name="Spatafora J.W."/>
            <person name="Stajich J.E."/>
            <person name="James T.Y."/>
        </authorList>
    </citation>
    <scope>NUCLEOTIDE SEQUENCE</scope>
    <source>
        <strain evidence="22">AG</strain>
    </source>
</reference>
<dbReference type="InterPro" id="IPR002219">
    <property type="entry name" value="PKC_DAG/PE"/>
</dbReference>
<dbReference type="CDD" id="cd20822">
    <property type="entry name" value="C1_ScPKC1-like_rpt1"/>
    <property type="match status" value="1"/>
</dbReference>
<gene>
    <name evidence="22" type="ORF">K450DRAFT_220061</name>
</gene>
<dbReference type="Pfam" id="PF00069">
    <property type="entry name" value="Pkinase"/>
    <property type="match status" value="1"/>
</dbReference>
<dbReference type="GO" id="GO:0005524">
    <property type="term" value="F:ATP binding"/>
    <property type="evidence" value="ECO:0007669"/>
    <property type="project" value="UniProtKB-UniRule"/>
</dbReference>
<feature type="domain" description="REM-1" evidence="21">
    <location>
        <begin position="125"/>
        <end position="205"/>
    </location>
</feature>
<dbReference type="SUPFAM" id="SSF57889">
    <property type="entry name" value="Cysteine-rich domain"/>
    <property type="match status" value="2"/>
</dbReference>
<evidence type="ECO:0000256" key="5">
    <source>
        <dbReference type="ARBA" id="ARBA00022679"/>
    </source>
</evidence>
<evidence type="ECO:0000259" key="21">
    <source>
        <dbReference type="PROSITE" id="PS51860"/>
    </source>
</evidence>